<dbReference type="InterPro" id="IPR002772">
    <property type="entry name" value="Glyco_hydro_3_C"/>
</dbReference>
<sequence length="770" mass="83205">MQFPDCVNGPTALTTNLVCDPSASPADRAAAIVAAMSTSEKLVNMVDRSLGVSRLGLPEYEWWSEALHGVAYSPGVDFASSGEYSYATSFANPILMSAAFDDDLIEAVATVVSTEARAFSNGGRAGLDFWTPNINPYKDPRWGRGMETPGEDPFRIKGYVKSLLFGLEGGLDPPTKKIIATCKHFAAYDLERWEGVVRYGFDAIVSTQDLAEYYLPPFQQCARDSHVGSIMCSYNAVNGVPACANSYLMETILRGHWGWTNNNQYITSDCNAIQNIYSAHAYSKSLAEATGVAYTAGTDTICEAGQAANVMGAYNQSFLADAVLDKALTRQYEALVRVGYFNSNETIYRNISWTDVNTVSSQRLALQSATDGIVMLKNDGTLPLKLKNSTTLAMIGMWANATTQMLGNYNGIPAYIHGPVYAAQQLGVKVNFAPGPTAQGTTNGTWTGAAIQAAKNSDIVLYFGGIDNSVEAEDKDRTSIAWSSSQLSLIQQICSLGKPCIVVQLGDQLDDSPLLQNKNISAILWAGYPGQDGGTAVFKILTGQNAPAGRLPVTQYPAAYVNEVPMTDMSLRPSSSNPGRTYKFYNASVLPFGFGLHYTKFTTSFLATPLSSPNSTGLTYPISRLLCSEDHLDLCPFPSIPITVTNTGNKTTSDFVALAFITGTYGPQPYPLKQLAAYTRVRNVSPGESRIVGLTMTLGNLARVDASGNTILYPGRYTVLLDVPTQAEMHFTLVGEETILDKWPQPPNNATAANGTLSRRTMLRKEVKLT</sequence>
<dbReference type="OrthoDB" id="47059at2759"/>
<evidence type="ECO:0000313" key="16">
    <source>
        <dbReference type="Proteomes" id="UP000250140"/>
    </source>
</evidence>
<proteinExistence type="inferred from homology"/>
<dbReference type="GO" id="GO:0031222">
    <property type="term" value="P:arabinan catabolic process"/>
    <property type="evidence" value="ECO:0007669"/>
    <property type="project" value="TreeGrafter"/>
</dbReference>
<dbReference type="Gene3D" id="3.40.50.1700">
    <property type="entry name" value="Glycoside hydrolase family 3 C-terminal domain"/>
    <property type="match status" value="1"/>
</dbReference>
<feature type="domain" description="Fibronectin type III-like" evidence="14">
    <location>
        <begin position="655"/>
        <end position="725"/>
    </location>
</feature>
<evidence type="ECO:0000256" key="6">
    <source>
        <dbReference type="ARBA" id="ARBA00022729"/>
    </source>
</evidence>
<evidence type="ECO:0000256" key="2">
    <source>
        <dbReference type="ARBA" id="ARBA00004851"/>
    </source>
</evidence>
<dbReference type="SMART" id="SM01217">
    <property type="entry name" value="Fn3_like"/>
    <property type="match status" value="1"/>
</dbReference>
<evidence type="ECO:0000256" key="8">
    <source>
        <dbReference type="ARBA" id="ARBA00023180"/>
    </source>
</evidence>
<dbReference type="Pfam" id="PF14310">
    <property type="entry name" value="Fn3-like"/>
    <property type="match status" value="1"/>
</dbReference>
<dbReference type="InterPro" id="IPR013783">
    <property type="entry name" value="Ig-like_fold"/>
</dbReference>
<keyword evidence="5" id="KW-0858">Xylan degradation</keyword>
<dbReference type="Gene3D" id="3.20.20.300">
    <property type="entry name" value="Glycoside hydrolase, family 3, N-terminal domain"/>
    <property type="match status" value="1"/>
</dbReference>
<dbReference type="PANTHER" id="PTHR42721">
    <property type="entry name" value="SUGAR HYDROLASE-RELATED"/>
    <property type="match status" value="1"/>
</dbReference>
<dbReference type="InterPro" id="IPR026891">
    <property type="entry name" value="Fn3-like"/>
</dbReference>
<dbReference type="PANTHER" id="PTHR42721:SF3">
    <property type="entry name" value="BETA-D-XYLOSIDASE 5-RELATED"/>
    <property type="match status" value="1"/>
</dbReference>
<dbReference type="SUPFAM" id="SSF52279">
    <property type="entry name" value="Beta-D-glucan exohydrolase, C-terminal domain"/>
    <property type="match status" value="1"/>
</dbReference>
<dbReference type="GO" id="GO:0005576">
    <property type="term" value="C:extracellular region"/>
    <property type="evidence" value="ECO:0007669"/>
    <property type="project" value="UniProtKB-SubCell"/>
</dbReference>
<keyword evidence="16" id="KW-1185">Reference proteome</keyword>
<evidence type="ECO:0000256" key="4">
    <source>
        <dbReference type="ARBA" id="ARBA00022525"/>
    </source>
</evidence>
<accession>A0A8E2ETY3</accession>
<evidence type="ECO:0000256" key="12">
    <source>
        <dbReference type="ARBA" id="ARBA00024574"/>
    </source>
</evidence>
<dbReference type="GO" id="GO:0046556">
    <property type="term" value="F:alpha-L-arabinofuranosidase activity"/>
    <property type="evidence" value="ECO:0007669"/>
    <property type="project" value="TreeGrafter"/>
</dbReference>
<evidence type="ECO:0000313" key="15">
    <source>
        <dbReference type="EMBL" id="OCL04852.1"/>
    </source>
</evidence>
<gene>
    <name evidence="15" type="ORF">AOQ84DRAFT_300050</name>
</gene>
<keyword evidence="9" id="KW-0119">Carbohydrate metabolism</keyword>
<evidence type="ECO:0000256" key="11">
    <source>
        <dbReference type="ARBA" id="ARBA00023326"/>
    </source>
</evidence>
<comment type="similarity">
    <text evidence="3">Belongs to the glycosyl hydrolase 3 family.</text>
</comment>
<dbReference type="FunFam" id="3.40.50.1700:FF:000007">
    <property type="entry name" value="Exo-1,4-beta-xylosidase xlnD"/>
    <property type="match status" value="1"/>
</dbReference>
<dbReference type="InterPro" id="IPR001764">
    <property type="entry name" value="Glyco_hydro_3_N"/>
</dbReference>
<evidence type="ECO:0000256" key="7">
    <source>
        <dbReference type="ARBA" id="ARBA00022801"/>
    </source>
</evidence>
<comment type="subcellular location">
    <subcellularLocation>
        <location evidence="1">Secreted</location>
    </subcellularLocation>
</comment>
<dbReference type="InterPro" id="IPR036881">
    <property type="entry name" value="Glyco_hydro_3_C_sf"/>
</dbReference>
<keyword evidence="7 15" id="KW-0378">Hydrolase</keyword>
<evidence type="ECO:0000256" key="5">
    <source>
        <dbReference type="ARBA" id="ARBA00022651"/>
    </source>
</evidence>
<dbReference type="InterPro" id="IPR044993">
    <property type="entry name" value="BXL"/>
</dbReference>
<organism evidence="15 16">
    <name type="scientific">Glonium stellatum</name>
    <dbReference type="NCBI Taxonomy" id="574774"/>
    <lineage>
        <taxon>Eukaryota</taxon>
        <taxon>Fungi</taxon>
        <taxon>Dikarya</taxon>
        <taxon>Ascomycota</taxon>
        <taxon>Pezizomycotina</taxon>
        <taxon>Dothideomycetes</taxon>
        <taxon>Pleosporomycetidae</taxon>
        <taxon>Gloniales</taxon>
        <taxon>Gloniaceae</taxon>
        <taxon>Glonium</taxon>
    </lineage>
</organism>
<dbReference type="SUPFAM" id="SSF51445">
    <property type="entry name" value="(Trans)glycosidases"/>
    <property type="match status" value="1"/>
</dbReference>
<reference evidence="15 16" key="1">
    <citation type="journal article" date="2016" name="Nat. Commun.">
        <title>Ectomycorrhizal ecology is imprinted in the genome of the dominant symbiotic fungus Cenococcum geophilum.</title>
        <authorList>
            <consortium name="DOE Joint Genome Institute"/>
            <person name="Peter M."/>
            <person name="Kohler A."/>
            <person name="Ohm R.A."/>
            <person name="Kuo A."/>
            <person name="Krutzmann J."/>
            <person name="Morin E."/>
            <person name="Arend M."/>
            <person name="Barry K.W."/>
            <person name="Binder M."/>
            <person name="Choi C."/>
            <person name="Clum A."/>
            <person name="Copeland A."/>
            <person name="Grisel N."/>
            <person name="Haridas S."/>
            <person name="Kipfer T."/>
            <person name="LaButti K."/>
            <person name="Lindquist E."/>
            <person name="Lipzen A."/>
            <person name="Maire R."/>
            <person name="Meier B."/>
            <person name="Mihaltcheva S."/>
            <person name="Molinier V."/>
            <person name="Murat C."/>
            <person name="Poggeler S."/>
            <person name="Quandt C.A."/>
            <person name="Sperisen C."/>
            <person name="Tritt A."/>
            <person name="Tisserant E."/>
            <person name="Crous P.W."/>
            <person name="Henrissat B."/>
            <person name="Nehls U."/>
            <person name="Egli S."/>
            <person name="Spatafora J.W."/>
            <person name="Grigoriev I.V."/>
            <person name="Martin F.M."/>
        </authorList>
    </citation>
    <scope>NUCLEOTIDE SEQUENCE [LARGE SCALE GENOMIC DNA]</scope>
    <source>
        <strain evidence="15 16">CBS 207.34</strain>
    </source>
</reference>
<dbReference type="UniPathway" id="UPA00114"/>
<evidence type="ECO:0000256" key="13">
    <source>
        <dbReference type="ARBA" id="ARBA00026107"/>
    </source>
</evidence>
<evidence type="ECO:0000256" key="10">
    <source>
        <dbReference type="ARBA" id="ARBA00023295"/>
    </source>
</evidence>
<dbReference type="EC" id="3.2.1.37" evidence="13"/>
<keyword evidence="8" id="KW-0325">Glycoprotein</keyword>
<dbReference type="Pfam" id="PF00933">
    <property type="entry name" value="Glyco_hydro_3"/>
    <property type="match status" value="1"/>
</dbReference>
<dbReference type="AlphaFoldDB" id="A0A8E2ETY3"/>
<comment type="catalytic activity">
    <reaction evidence="12">
        <text>Hydrolysis of (1-&gt;4)-beta-D-xylans, to remove successive D-xylose residues from the non-reducing termini.</text>
        <dbReference type="EC" id="3.2.1.37"/>
    </reaction>
</comment>
<dbReference type="GO" id="GO:0009044">
    <property type="term" value="F:xylan 1,4-beta-xylosidase activity"/>
    <property type="evidence" value="ECO:0007669"/>
    <property type="project" value="UniProtKB-EC"/>
</dbReference>
<keyword evidence="4" id="KW-0964">Secreted</keyword>
<dbReference type="FunFam" id="3.20.20.300:FF:000013">
    <property type="entry name" value="Probable exo-1,4-beta-xylosidase xlnD"/>
    <property type="match status" value="1"/>
</dbReference>
<evidence type="ECO:0000256" key="1">
    <source>
        <dbReference type="ARBA" id="ARBA00004613"/>
    </source>
</evidence>
<dbReference type="EMBL" id="KV750419">
    <property type="protein sequence ID" value="OCL04852.1"/>
    <property type="molecule type" value="Genomic_DNA"/>
</dbReference>
<dbReference type="InterPro" id="IPR017853">
    <property type="entry name" value="GH"/>
</dbReference>
<evidence type="ECO:0000259" key="14">
    <source>
        <dbReference type="SMART" id="SM01217"/>
    </source>
</evidence>
<protein>
    <recommendedName>
        <fullName evidence="13">xylan 1,4-beta-xylosidase</fullName>
        <ecNumber evidence="13">3.2.1.37</ecNumber>
    </recommendedName>
</protein>
<keyword evidence="11" id="KW-0624">Polysaccharide degradation</keyword>
<evidence type="ECO:0000256" key="3">
    <source>
        <dbReference type="ARBA" id="ARBA00005336"/>
    </source>
</evidence>
<evidence type="ECO:0000256" key="9">
    <source>
        <dbReference type="ARBA" id="ARBA00023277"/>
    </source>
</evidence>
<dbReference type="GO" id="GO:0045493">
    <property type="term" value="P:xylan catabolic process"/>
    <property type="evidence" value="ECO:0007669"/>
    <property type="project" value="UniProtKB-UniPathway"/>
</dbReference>
<keyword evidence="6" id="KW-0732">Signal</keyword>
<dbReference type="Pfam" id="PF01915">
    <property type="entry name" value="Glyco_hydro_3_C"/>
    <property type="match status" value="1"/>
</dbReference>
<name>A0A8E2ETY3_9PEZI</name>
<dbReference type="Gene3D" id="2.60.40.10">
    <property type="entry name" value="Immunoglobulins"/>
    <property type="match status" value="1"/>
</dbReference>
<keyword evidence="10" id="KW-0326">Glycosidase</keyword>
<dbReference type="InterPro" id="IPR036962">
    <property type="entry name" value="Glyco_hydro_3_N_sf"/>
</dbReference>
<dbReference type="Proteomes" id="UP000250140">
    <property type="component" value="Unassembled WGS sequence"/>
</dbReference>
<comment type="pathway">
    <text evidence="2">Glycan degradation; xylan degradation.</text>
</comment>